<reference evidence="3 4" key="1">
    <citation type="submission" date="2015-11" db="EMBL/GenBank/DDBJ databases">
        <title>Draft genome sequence of Paramesorhizobium deserti A-3-E, a strain highly resistant to diverse beta-lactam antibiotics.</title>
        <authorList>
            <person name="Lv R."/>
            <person name="Yang X."/>
            <person name="Fang N."/>
            <person name="Guo J."/>
            <person name="Luo X."/>
            <person name="Peng F."/>
            <person name="Yang R."/>
            <person name="Cui Y."/>
            <person name="Fang C."/>
            <person name="Song Y."/>
        </authorList>
    </citation>
    <scope>NUCLEOTIDE SEQUENCE [LARGE SCALE GENOMIC DNA]</scope>
    <source>
        <strain evidence="3 4">A-3-E</strain>
    </source>
</reference>
<dbReference type="PANTHER" id="PTHR48081">
    <property type="entry name" value="AB HYDROLASE SUPERFAMILY PROTEIN C4A8.06C"/>
    <property type="match status" value="1"/>
</dbReference>
<protein>
    <submittedName>
        <fullName evidence="3">Lipase</fullName>
    </submittedName>
</protein>
<dbReference type="Proteomes" id="UP000070107">
    <property type="component" value="Unassembled WGS sequence"/>
</dbReference>
<organism evidence="3 4">
    <name type="scientific">Paramesorhizobium deserti</name>
    <dbReference type="NCBI Taxonomy" id="1494590"/>
    <lineage>
        <taxon>Bacteria</taxon>
        <taxon>Pseudomonadati</taxon>
        <taxon>Pseudomonadota</taxon>
        <taxon>Alphaproteobacteria</taxon>
        <taxon>Hyphomicrobiales</taxon>
        <taxon>Phyllobacteriaceae</taxon>
        <taxon>Paramesorhizobium</taxon>
    </lineage>
</organism>
<accession>A0A135HY70</accession>
<keyword evidence="4" id="KW-1185">Reference proteome</keyword>
<dbReference type="Pfam" id="PF20434">
    <property type="entry name" value="BD-FAE"/>
    <property type="match status" value="1"/>
</dbReference>
<dbReference type="InterPro" id="IPR050300">
    <property type="entry name" value="GDXG_lipolytic_enzyme"/>
</dbReference>
<gene>
    <name evidence="3" type="ORF">ATN84_23455</name>
</gene>
<dbReference type="RefSeq" id="WP_068880968.1">
    <property type="nucleotide sequence ID" value="NZ_LNTU01000002.1"/>
</dbReference>
<dbReference type="GO" id="GO:0016787">
    <property type="term" value="F:hydrolase activity"/>
    <property type="evidence" value="ECO:0007669"/>
    <property type="project" value="UniProtKB-KW"/>
</dbReference>
<name>A0A135HY70_9HYPH</name>
<dbReference type="PANTHER" id="PTHR48081:SF33">
    <property type="entry name" value="KYNURENINE FORMAMIDASE"/>
    <property type="match status" value="1"/>
</dbReference>
<dbReference type="EMBL" id="LNTU01000002">
    <property type="protein sequence ID" value="KXF78129.1"/>
    <property type="molecule type" value="Genomic_DNA"/>
</dbReference>
<dbReference type="SUPFAM" id="SSF53474">
    <property type="entry name" value="alpha/beta-Hydrolases"/>
    <property type="match status" value="1"/>
</dbReference>
<dbReference type="STRING" id="1494590.ATN84_23455"/>
<comment type="caution">
    <text evidence="3">The sequence shown here is derived from an EMBL/GenBank/DDBJ whole genome shotgun (WGS) entry which is preliminary data.</text>
</comment>
<proteinExistence type="predicted"/>
<keyword evidence="1" id="KW-0378">Hydrolase</keyword>
<dbReference type="OrthoDB" id="9771666at2"/>
<dbReference type="InterPro" id="IPR049492">
    <property type="entry name" value="BD-FAE-like_dom"/>
</dbReference>
<evidence type="ECO:0000313" key="3">
    <source>
        <dbReference type="EMBL" id="KXF78129.1"/>
    </source>
</evidence>
<dbReference type="InterPro" id="IPR029058">
    <property type="entry name" value="AB_hydrolase_fold"/>
</dbReference>
<sequence>MTSQDLYRIRDFVPDFDAIASEFAERSRALSARTNVQANIPYGAGTREVLDLILPESPKAGAPLHVFVHGGYWRSGEKANYRFIAEPVLATGGIAAFVEYDLMPGRRLAVLVDQVRRSVLWLQARAREFGADPARLTVSGHSAGAHLASFLAAIGRDEIRPPQLPVLQGLLLLSGIYDLSEIPCSFLREEAEMIPAEAAAWSPLTAIQHPCPLRILAYGAEETTPFHEQALALHTLLRSKGQTAEMLPVPRLNHMSVVLDLANPDGILGRRLHDFVAGSAART</sequence>
<dbReference type="AlphaFoldDB" id="A0A135HY70"/>
<evidence type="ECO:0000259" key="2">
    <source>
        <dbReference type="Pfam" id="PF20434"/>
    </source>
</evidence>
<feature type="domain" description="BD-FAE-like" evidence="2">
    <location>
        <begin position="50"/>
        <end position="156"/>
    </location>
</feature>
<evidence type="ECO:0000313" key="4">
    <source>
        <dbReference type="Proteomes" id="UP000070107"/>
    </source>
</evidence>
<evidence type="ECO:0000256" key="1">
    <source>
        <dbReference type="ARBA" id="ARBA00022801"/>
    </source>
</evidence>
<dbReference type="Gene3D" id="3.40.50.1820">
    <property type="entry name" value="alpha/beta hydrolase"/>
    <property type="match status" value="1"/>
</dbReference>